<evidence type="ECO:0000256" key="1">
    <source>
        <dbReference type="ARBA" id="ARBA00023015"/>
    </source>
</evidence>
<reference evidence="6" key="1">
    <citation type="journal article" date="2019" name="Int. J. Syst. Evol. Microbiol.">
        <title>The Global Catalogue of Microorganisms (GCM) 10K type strain sequencing project: providing services to taxonomists for standard genome sequencing and annotation.</title>
        <authorList>
            <consortium name="The Broad Institute Genomics Platform"/>
            <consortium name="The Broad Institute Genome Sequencing Center for Infectious Disease"/>
            <person name="Wu L."/>
            <person name="Ma J."/>
        </authorList>
    </citation>
    <scope>NUCLEOTIDE SEQUENCE [LARGE SCALE GENOMIC DNA]</scope>
    <source>
        <strain evidence="6">CCUG 59129</strain>
    </source>
</reference>
<keyword evidence="3" id="KW-0804">Transcription</keyword>
<comment type="caution">
    <text evidence="5">The sequence shown here is derived from an EMBL/GenBank/DDBJ whole genome shotgun (WGS) entry which is preliminary data.</text>
</comment>
<dbReference type="SMART" id="SM00342">
    <property type="entry name" value="HTH_ARAC"/>
    <property type="match status" value="1"/>
</dbReference>
<protein>
    <submittedName>
        <fullName evidence="5">DUF6597 domain-containing transcriptional factor</fullName>
    </submittedName>
</protein>
<dbReference type="Pfam" id="PF12833">
    <property type="entry name" value="HTH_18"/>
    <property type="match status" value="1"/>
</dbReference>
<dbReference type="Pfam" id="PF20240">
    <property type="entry name" value="DUF6597"/>
    <property type="match status" value="1"/>
</dbReference>
<name>A0ABW3HVE4_9BACL</name>
<feature type="domain" description="HTH araC/xylS-type" evidence="4">
    <location>
        <begin position="187"/>
        <end position="272"/>
    </location>
</feature>
<dbReference type="PANTHER" id="PTHR46796">
    <property type="entry name" value="HTH-TYPE TRANSCRIPTIONAL ACTIVATOR RHAS-RELATED"/>
    <property type="match status" value="1"/>
</dbReference>
<evidence type="ECO:0000259" key="4">
    <source>
        <dbReference type="PROSITE" id="PS01124"/>
    </source>
</evidence>
<dbReference type="Gene3D" id="1.10.10.60">
    <property type="entry name" value="Homeodomain-like"/>
    <property type="match status" value="1"/>
</dbReference>
<evidence type="ECO:0000256" key="3">
    <source>
        <dbReference type="ARBA" id="ARBA00023163"/>
    </source>
</evidence>
<dbReference type="InterPro" id="IPR009057">
    <property type="entry name" value="Homeodomain-like_sf"/>
</dbReference>
<evidence type="ECO:0000313" key="5">
    <source>
        <dbReference type="EMBL" id="MFD0961495.1"/>
    </source>
</evidence>
<gene>
    <name evidence="5" type="ORF">ACFQ2I_19255</name>
</gene>
<accession>A0ABW3HVE4</accession>
<dbReference type="InterPro" id="IPR046532">
    <property type="entry name" value="DUF6597"/>
</dbReference>
<dbReference type="SUPFAM" id="SSF46689">
    <property type="entry name" value="Homeodomain-like"/>
    <property type="match status" value="1"/>
</dbReference>
<dbReference type="Proteomes" id="UP001596989">
    <property type="component" value="Unassembled WGS sequence"/>
</dbReference>
<organism evidence="5 6">
    <name type="scientific">Paenibacillus chungangensis</name>
    <dbReference type="NCBI Taxonomy" id="696535"/>
    <lineage>
        <taxon>Bacteria</taxon>
        <taxon>Bacillati</taxon>
        <taxon>Bacillota</taxon>
        <taxon>Bacilli</taxon>
        <taxon>Bacillales</taxon>
        <taxon>Paenibacillaceae</taxon>
        <taxon>Paenibacillus</taxon>
    </lineage>
</organism>
<evidence type="ECO:0000313" key="6">
    <source>
        <dbReference type="Proteomes" id="UP001596989"/>
    </source>
</evidence>
<keyword evidence="6" id="KW-1185">Reference proteome</keyword>
<sequence length="278" mass="31426">MTVLFRPVQSPTMHSEIQLPGYSYREYRPSGRLAAYVACYWSVDFDPRSGMQSHRIIPDGCVDIIVDRTASSSSGAAFAAGLMTTYHVLDFAEEQSSFGIRMFLESARSLLRIPVSELTGGRVYLEELWGMEGRAAAERLLLASDVPELIELAERLLTARLSRWEASATPGLVQHGLYYMYDANGALSLSELADKLGYSERHLRRVFEQELGVGLKELVNIIRFQSLLRGLRDDAYASYAELAVQYGYYDQSHMTGAFKRYYGKTPTQVWRRDEKVSD</sequence>
<dbReference type="RefSeq" id="WP_377567123.1">
    <property type="nucleotide sequence ID" value="NZ_JBHTJZ010000036.1"/>
</dbReference>
<dbReference type="InterPro" id="IPR018060">
    <property type="entry name" value="HTH_AraC"/>
</dbReference>
<dbReference type="PROSITE" id="PS01124">
    <property type="entry name" value="HTH_ARAC_FAMILY_2"/>
    <property type="match status" value="1"/>
</dbReference>
<dbReference type="InterPro" id="IPR050204">
    <property type="entry name" value="AraC_XylS_family_regulators"/>
</dbReference>
<keyword evidence="1" id="KW-0805">Transcription regulation</keyword>
<evidence type="ECO:0000256" key="2">
    <source>
        <dbReference type="ARBA" id="ARBA00023125"/>
    </source>
</evidence>
<keyword evidence="2" id="KW-0238">DNA-binding</keyword>
<dbReference type="EMBL" id="JBHTJZ010000036">
    <property type="protein sequence ID" value="MFD0961495.1"/>
    <property type="molecule type" value="Genomic_DNA"/>
</dbReference>
<proteinExistence type="predicted"/>